<reference evidence="2" key="1">
    <citation type="submission" date="2023-07" db="EMBL/GenBank/DDBJ databases">
        <title>Mucosal microbiota of week-old chicken and adult hens.</title>
        <authorList>
            <person name="Volf J."/>
            <person name="Karasova D."/>
            <person name="Crhanova M."/>
            <person name="Faldynova M."/>
            <person name="Prikrylova H."/>
            <person name="Zeman M."/>
            <person name="Babak V."/>
            <person name="Rajova J."/>
            <person name="Rychlik I."/>
        </authorList>
    </citation>
    <scope>NUCLEOTIDE SEQUENCE</scope>
    <source>
        <strain evidence="2">ET902</strain>
    </source>
</reference>
<keyword evidence="1" id="KW-0472">Membrane</keyword>
<dbReference type="EMBL" id="JAUPBM010000151">
    <property type="protein sequence ID" value="MDO7021173.1"/>
    <property type="molecule type" value="Genomic_DNA"/>
</dbReference>
<keyword evidence="1" id="KW-0812">Transmembrane</keyword>
<keyword evidence="3" id="KW-1185">Reference proteome</keyword>
<gene>
    <name evidence="2" type="ORF">Q5M86_10330</name>
</gene>
<evidence type="ECO:0000313" key="2">
    <source>
        <dbReference type="EMBL" id="MDO7021173.1"/>
    </source>
</evidence>
<comment type="caution">
    <text evidence="2">The sequence shown here is derived from an EMBL/GenBank/DDBJ whole genome shotgun (WGS) entry which is preliminary data.</text>
</comment>
<organism evidence="2 3">
    <name type="scientific">Brachyspira innocens</name>
    <dbReference type="NCBI Taxonomy" id="13264"/>
    <lineage>
        <taxon>Bacteria</taxon>
        <taxon>Pseudomonadati</taxon>
        <taxon>Spirochaetota</taxon>
        <taxon>Spirochaetia</taxon>
        <taxon>Brachyspirales</taxon>
        <taxon>Brachyspiraceae</taxon>
        <taxon>Brachyspira</taxon>
    </lineage>
</organism>
<evidence type="ECO:0000256" key="1">
    <source>
        <dbReference type="SAM" id="Phobius"/>
    </source>
</evidence>
<name>A0ABT8YZ57_9SPIR</name>
<evidence type="ECO:0008006" key="4">
    <source>
        <dbReference type="Google" id="ProtNLM"/>
    </source>
</evidence>
<sequence>MMDFIMEYDNNNDPFRREFNKKETRKRTLKSWIFLGFIVMIFLAAEFIRYIMTLIYH</sequence>
<keyword evidence="1" id="KW-1133">Transmembrane helix</keyword>
<feature type="transmembrane region" description="Helical" evidence="1">
    <location>
        <begin position="32"/>
        <end position="52"/>
    </location>
</feature>
<protein>
    <recommendedName>
        <fullName evidence="4">DUF4044 domain-containing protein</fullName>
    </recommendedName>
</protein>
<evidence type="ECO:0000313" key="3">
    <source>
        <dbReference type="Proteomes" id="UP001175147"/>
    </source>
</evidence>
<dbReference type="Proteomes" id="UP001175147">
    <property type="component" value="Unassembled WGS sequence"/>
</dbReference>
<proteinExistence type="predicted"/>
<accession>A0ABT8YZ57</accession>
<dbReference type="RefSeq" id="WP_304392409.1">
    <property type="nucleotide sequence ID" value="NZ_JAUPBM010000151.1"/>
</dbReference>